<evidence type="ECO:0000256" key="3">
    <source>
        <dbReference type="ARBA" id="ARBA00022475"/>
    </source>
</evidence>
<dbReference type="InterPro" id="IPR020846">
    <property type="entry name" value="MFS_dom"/>
</dbReference>
<proteinExistence type="predicted"/>
<name>A0ABT4BS62_9FIRM</name>
<gene>
    <name evidence="9" type="ORF">OUY18_05640</name>
</gene>
<feature type="domain" description="Major facilitator superfamily (MFS) profile" evidence="8">
    <location>
        <begin position="11"/>
        <end position="414"/>
    </location>
</feature>
<feature type="transmembrane region" description="Helical" evidence="7">
    <location>
        <begin position="293"/>
        <end position="311"/>
    </location>
</feature>
<feature type="transmembrane region" description="Helical" evidence="7">
    <location>
        <begin position="80"/>
        <end position="98"/>
    </location>
</feature>
<dbReference type="PROSITE" id="PS50850">
    <property type="entry name" value="MFS"/>
    <property type="match status" value="1"/>
</dbReference>
<feature type="transmembrane region" description="Helical" evidence="7">
    <location>
        <begin position="226"/>
        <end position="247"/>
    </location>
</feature>
<keyword evidence="5 7" id="KW-1133">Transmembrane helix</keyword>
<keyword evidence="2" id="KW-0813">Transport</keyword>
<feature type="transmembrane region" description="Helical" evidence="7">
    <location>
        <begin position="104"/>
        <end position="127"/>
    </location>
</feature>
<feature type="transmembrane region" description="Helical" evidence="7">
    <location>
        <begin position="139"/>
        <end position="162"/>
    </location>
</feature>
<dbReference type="RefSeq" id="WP_268057756.1">
    <property type="nucleotide sequence ID" value="NZ_JAPOHA010000004.1"/>
</dbReference>
<feature type="transmembrane region" description="Helical" evidence="7">
    <location>
        <begin position="317"/>
        <end position="340"/>
    </location>
</feature>
<dbReference type="PANTHER" id="PTHR43124:SF3">
    <property type="entry name" value="CHLORAMPHENICOL EFFLUX PUMP RV0191"/>
    <property type="match status" value="1"/>
</dbReference>
<dbReference type="InterPro" id="IPR036259">
    <property type="entry name" value="MFS_trans_sf"/>
</dbReference>
<feature type="transmembrane region" description="Helical" evidence="7">
    <location>
        <begin position="386"/>
        <end position="409"/>
    </location>
</feature>
<organism evidence="9 10">
    <name type="scientific">Caproiciproducens galactitolivorans</name>
    <dbReference type="NCBI Taxonomy" id="642589"/>
    <lineage>
        <taxon>Bacteria</taxon>
        <taxon>Bacillati</taxon>
        <taxon>Bacillota</taxon>
        <taxon>Clostridia</taxon>
        <taxon>Eubacteriales</taxon>
        <taxon>Acutalibacteraceae</taxon>
        <taxon>Caproiciproducens</taxon>
    </lineage>
</organism>
<dbReference type="CDD" id="cd06174">
    <property type="entry name" value="MFS"/>
    <property type="match status" value="1"/>
</dbReference>
<evidence type="ECO:0000313" key="10">
    <source>
        <dbReference type="Proteomes" id="UP001082703"/>
    </source>
</evidence>
<keyword evidence="4 7" id="KW-0812">Transmembrane</keyword>
<feature type="transmembrane region" description="Helical" evidence="7">
    <location>
        <begin position="352"/>
        <end position="374"/>
    </location>
</feature>
<feature type="transmembrane region" description="Helical" evidence="7">
    <location>
        <begin position="259"/>
        <end position="281"/>
    </location>
</feature>
<evidence type="ECO:0000256" key="2">
    <source>
        <dbReference type="ARBA" id="ARBA00022448"/>
    </source>
</evidence>
<dbReference type="InterPro" id="IPR050189">
    <property type="entry name" value="MFS_Efflux_Transporters"/>
</dbReference>
<evidence type="ECO:0000256" key="6">
    <source>
        <dbReference type="ARBA" id="ARBA00023136"/>
    </source>
</evidence>
<dbReference type="Pfam" id="PF07690">
    <property type="entry name" value="MFS_1"/>
    <property type="match status" value="1"/>
</dbReference>
<protein>
    <submittedName>
        <fullName evidence="9">MFS transporter</fullName>
    </submittedName>
</protein>
<evidence type="ECO:0000256" key="7">
    <source>
        <dbReference type="SAM" id="Phobius"/>
    </source>
</evidence>
<dbReference type="Gene3D" id="1.20.1250.20">
    <property type="entry name" value="MFS general substrate transporter like domains"/>
    <property type="match status" value="1"/>
</dbReference>
<feature type="transmembrane region" description="Helical" evidence="7">
    <location>
        <begin position="50"/>
        <end position="68"/>
    </location>
</feature>
<sequence length="429" mass="47055">MIKFKSPKVERWVILFIVAFAGGIITKLPYLKDIYFTTLQSSTGTTKEQLGILLSMYGIVNFILYFPGGMIADKFSPKKLIVFSCFATALIGFWYATLPGYTSLLIIHTLFGITTVFTFWASMVKIANNLGDENEQGRIFGFLEGGRGLVGTIISLASVYVFSRFADEKLGLQGAITFYSIALIVAGILAILFISDPQPKASDKMKENANKVNWADFKEVVKIPRIWMCGLLVICNYSAVIIFGYLTPYLSEIYKVDSSTVAILGVIRAYVLMFGGSLLAGLLADKLKSTIKFMEYGFVGMAVFSFGYLLIPVNRGMLWVLVINFVLQGLFLLGVKAMYFATIDEVHIPKKLAGTASGVISIVGYAPEIFLYTLVGSTLDNHPGIAGYQICFYTMAALSAAGFLLAIALRVMNRRYVAAHPESVNGDVA</sequence>
<keyword evidence="3" id="KW-1003">Cell membrane</keyword>
<keyword evidence="10" id="KW-1185">Reference proteome</keyword>
<evidence type="ECO:0000256" key="5">
    <source>
        <dbReference type="ARBA" id="ARBA00022989"/>
    </source>
</evidence>
<comment type="subcellular location">
    <subcellularLocation>
        <location evidence="1">Cell membrane</location>
        <topology evidence="1">Multi-pass membrane protein</topology>
    </subcellularLocation>
</comment>
<evidence type="ECO:0000313" key="9">
    <source>
        <dbReference type="EMBL" id="MCY1713736.1"/>
    </source>
</evidence>
<dbReference type="PANTHER" id="PTHR43124">
    <property type="entry name" value="PURINE EFFLUX PUMP PBUE"/>
    <property type="match status" value="1"/>
</dbReference>
<evidence type="ECO:0000256" key="4">
    <source>
        <dbReference type="ARBA" id="ARBA00022692"/>
    </source>
</evidence>
<accession>A0ABT4BS62</accession>
<dbReference type="InterPro" id="IPR011701">
    <property type="entry name" value="MFS"/>
</dbReference>
<dbReference type="Proteomes" id="UP001082703">
    <property type="component" value="Unassembled WGS sequence"/>
</dbReference>
<keyword evidence="6 7" id="KW-0472">Membrane</keyword>
<dbReference type="EMBL" id="JAPOHA010000004">
    <property type="protein sequence ID" value="MCY1713736.1"/>
    <property type="molecule type" value="Genomic_DNA"/>
</dbReference>
<dbReference type="SUPFAM" id="SSF103473">
    <property type="entry name" value="MFS general substrate transporter"/>
    <property type="match status" value="1"/>
</dbReference>
<reference evidence="9 10" key="1">
    <citation type="submission" date="2022-11" db="EMBL/GenBank/DDBJ databases">
        <authorList>
            <person name="Caiyu Z."/>
        </authorList>
    </citation>
    <scope>NUCLEOTIDE SEQUENCE [LARGE SCALE GENOMIC DNA]</scope>
    <source>
        <strain evidence="9 10">YR-4</strain>
    </source>
</reference>
<evidence type="ECO:0000256" key="1">
    <source>
        <dbReference type="ARBA" id="ARBA00004651"/>
    </source>
</evidence>
<evidence type="ECO:0000259" key="8">
    <source>
        <dbReference type="PROSITE" id="PS50850"/>
    </source>
</evidence>
<comment type="caution">
    <text evidence="9">The sequence shown here is derived from an EMBL/GenBank/DDBJ whole genome shotgun (WGS) entry which is preliminary data.</text>
</comment>
<feature type="transmembrane region" description="Helical" evidence="7">
    <location>
        <begin position="174"/>
        <end position="195"/>
    </location>
</feature>
<feature type="transmembrane region" description="Helical" evidence="7">
    <location>
        <begin position="12"/>
        <end position="30"/>
    </location>
</feature>